<dbReference type="VEuPathDB" id="FungiDB:GGTG_05706"/>
<evidence type="ECO:0000313" key="3">
    <source>
        <dbReference type="Proteomes" id="UP000006039"/>
    </source>
</evidence>
<dbReference type="GeneID" id="20346164"/>
<dbReference type="EMBL" id="GL385397">
    <property type="protein sequence ID" value="EJT75776.1"/>
    <property type="molecule type" value="Genomic_DNA"/>
</dbReference>
<reference evidence="3" key="1">
    <citation type="submission" date="2010-07" db="EMBL/GenBank/DDBJ databases">
        <title>The genome sequence of Gaeumannomyces graminis var. tritici strain R3-111a-1.</title>
        <authorList>
            <consortium name="The Broad Institute Genome Sequencing Platform"/>
            <person name="Ma L.-J."/>
            <person name="Dead R."/>
            <person name="Young S."/>
            <person name="Zeng Q."/>
            <person name="Koehrsen M."/>
            <person name="Alvarado L."/>
            <person name="Berlin A."/>
            <person name="Chapman S.B."/>
            <person name="Chen Z."/>
            <person name="Freedman E."/>
            <person name="Gellesch M."/>
            <person name="Goldberg J."/>
            <person name="Griggs A."/>
            <person name="Gujja S."/>
            <person name="Heilman E.R."/>
            <person name="Heiman D."/>
            <person name="Hepburn T."/>
            <person name="Howarth C."/>
            <person name="Jen D."/>
            <person name="Larson L."/>
            <person name="Mehta T."/>
            <person name="Neiman D."/>
            <person name="Pearson M."/>
            <person name="Roberts A."/>
            <person name="Saif S."/>
            <person name="Shea T."/>
            <person name="Shenoy N."/>
            <person name="Sisk P."/>
            <person name="Stolte C."/>
            <person name="Sykes S."/>
            <person name="Walk T."/>
            <person name="White J."/>
            <person name="Yandava C."/>
            <person name="Haas B."/>
            <person name="Nusbaum C."/>
            <person name="Birren B."/>
        </authorList>
    </citation>
    <scope>NUCLEOTIDE SEQUENCE [LARGE SCALE GENOMIC DNA]</scope>
    <source>
        <strain evidence="3">R3-111a-1</strain>
    </source>
</reference>
<evidence type="ECO:0000313" key="2">
    <source>
        <dbReference type="EnsemblFungi" id="EJT75776"/>
    </source>
</evidence>
<sequence>MLAVRGAYLSVKVSDFGLVDPIEFVNKALKFSNVYRNCAFLLELEKLSFCHSLFVNLTKNAGYFFFKAIKISKNNFGFCLVAVVPFKVIGLNGFELFLNFAVKANNCVSDFLAFLNKLTLIKSEILTAFGYKGFKHPFFPIIFIERKKFVNRNCNLKNANLVA</sequence>
<gene>
    <name evidence="2" type="primary">20346164</name>
    <name evidence="1" type="ORF">GGTG_05706</name>
</gene>
<name>J3NWP4_GAET3</name>
<reference evidence="1" key="3">
    <citation type="submission" date="2010-09" db="EMBL/GenBank/DDBJ databases">
        <title>Annotation of Gaeumannomyces graminis var. tritici R3-111a-1.</title>
        <authorList>
            <consortium name="The Broad Institute Genome Sequencing Platform"/>
            <person name="Ma L.-J."/>
            <person name="Dead R."/>
            <person name="Young S.K."/>
            <person name="Zeng Q."/>
            <person name="Gargeya S."/>
            <person name="Fitzgerald M."/>
            <person name="Haas B."/>
            <person name="Abouelleil A."/>
            <person name="Alvarado L."/>
            <person name="Arachchi H.M."/>
            <person name="Berlin A."/>
            <person name="Brown A."/>
            <person name="Chapman S.B."/>
            <person name="Chen Z."/>
            <person name="Dunbar C."/>
            <person name="Freedman E."/>
            <person name="Gearin G."/>
            <person name="Gellesch M."/>
            <person name="Goldberg J."/>
            <person name="Griggs A."/>
            <person name="Gujja S."/>
            <person name="Heiman D."/>
            <person name="Howarth C."/>
            <person name="Larson L."/>
            <person name="Lui A."/>
            <person name="MacDonald P.J.P."/>
            <person name="Mehta T."/>
            <person name="Montmayeur A."/>
            <person name="Murphy C."/>
            <person name="Neiman D."/>
            <person name="Pearson M."/>
            <person name="Priest M."/>
            <person name="Roberts A."/>
            <person name="Saif S."/>
            <person name="Shea T."/>
            <person name="Shenoy N."/>
            <person name="Sisk P."/>
            <person name="Stolte C."/>
            <person name="Sykes S."/>
            <person name="Yandava C."/>
            <person name="Wortman J."/>
            <person name="Nusbaum C."/>
            <person name="Birren B."/>
        </authorList>
    </citation>
    <scope>NUCLEOTIDE SEQUENCE</scope>
    <source>
        <strain evidence="1">R3-111a-1</strain>
    </source>
</reference>
<dbReference type="Proteomes" id="UP000006039">
    <property type="component" value="Unassembled WGS sequence"/>
</dbReference>
<dbReference type="RefSeq" id="XP_009221776.1">
    <property type="nucleotide sequence ID" value="XM_009223512.1"/>
</dbReference>
<dbReference type="AlphaFoldDB" id="J3NWP4"/>
<organism evidence="1">
    <name type="scientific">Gaeumannomyces tritici (strain R3-111a-1)</name>
    <name type="common">Wheat and barley take-all root rot fungus</name>
    <name type="synonym">Gaeumannomyces graminis var. tritici</name>
    <dbReference type="NCBI Taxonomy" id="644352"/>
    <lineage>
        <taxon>Eukaryota</taxon>
        <taxon>Fungi</taxon>
        <taxon>Dikarya</taxon>
        <taxon>Ascomycota</taxon>
        <taxon>Pezizomycotina</taxon>
        <taxon>Sordariomycetes</taxon>
        <taxon>Sordariomycetidae</taxon>
        <taxon>Magnaporthales</taxon>
        <taxon>Magnaporthaceae</taxon>
        <taxon>Gaeumannomyces</taxon>
    </lineage>
</organism>
<evidence type="ECO:0000313" key="1">
    <source>
        <dbReference type="EMBL" id="EJT75776.1"/>
    </source>
</evidence>
<proteinExistence type="predicted"/>
<accession>J3NWP4</accession>
<dbReference type="HOGENOM" id="CLU_1627145_0_0_1"/>
<keyword evidence="3" id="KW-1185">Reference proteome</keyword>
<reference evidence="1" key="2">
    <citation type="submission" date="2010-07" db="EMBL/GenBank/DDBJ databases">
        <authorList>
            <consortium name="The Broad Institute Genome Sequencing Platform"/>
            <consortium name="Broad Institute Genome Sequencing Center for Infectious Disease"/>
            <person name="Ma L.-J."/>
            <person name="Dead R."/>
            <person name="Young S."/>
            <person name="Zeng Q."/>
            <person name="Koehrsen M."/>
            <person name="Alvarado L."/>
            <person name="Berlin A."/>
            <person name="Chapman S.B."/>
            <person name="Chen Z."/>
            <person name="Freedman E."/>
            <person name="Gellesch M."/>
            <person name="Goldberg J."/>
            <person name="Griggs A."/>
            <person name="Gujja S."/>
            <person name="Heilman E.R."/>
            <person name="Heiman D."/>
            <person name="Hepburn T."/>
            <person name="Howarth C."/>
            <person name="Jen D."/>
            <person name="Larson L."/>
            <person name="Mehta T."/>
            <person name="Neiman D."/>
            <person name="Pearson M."/>
            <person name="Roberts A."/>
            <person name="Saif S."/>
            <person name="Shea T."/>
            <person name="Shenoy N."/>
            <person name="Sisk P."/>
            <person name="Stolte C."/>
            <person name="Sykes S."/>
            <person name="Walk T."/>
            <person name="White J."/>
            <person name="Yandava C."/>
            <person name="Haas B."/>
            <person name="Nusbaum C."/>
            <person name="Birren B."/>
        </authorList>
    </citation>
    <scope>NUCLEOTIDE SEQUENCE</scope>
    <source>
        <strain evidence="1">R3-111a-1</strain>
    </source>
</reference>
<reference evidence="2" key="5">
    <citation type="submission" date="2018-04" db="UniProtKB">
        <authorList>
            <consortium name="EnsemblFungi"/>
        </authorList>
    </citation>
    <scope>IDENTIFICATION</scope>
    <source>
        <strain evidence="2">R3-111a-1</strain>
    </source>
</reference>
<dbReference type="EnsemblFungi" id="EJT75776">
    <property type="protein sequence ID" value="EJT75776"/>
    <property type="gene ID" value="GGTG_05706"/>
</dbReference>
<protein>
    <submittedName>
        <fullName evidence="1 2">Uncharacterized protein</fullName>
    </submittedName>
</protein>
<reference evidence="2" key="4">
    <citation type="journal article" date="2015" name="G3 (Bethesda)">
        <title>Genome sequences of three phytopathogenic species of the Magnaporthaceae family of fungi.</title>
        <authorList>
            <person name="Okagaki L.H."/>
            <person name="Nunes C.C."/>
            <person name="Sailsbery J."/>
            <person name="Clay B."/>
            <person name="Brown D."/>
            <person name="John T."/>
            <person name="Oh Y."/>
            <person name="Young N."/>
            <person name="Fitzgerald M."/>
            <person name="Haas B.J."/>
            <person name="Zeng Q."/>
            <person name="Young S."/>
            <person name="Adiconis X."/>
            <person name="Fan L."/>
            <person name="Levin J.Z."/>
            <person name="Mitchell T.K."/>
            <person name="Okubara P.A."/>
            <person name="Farman M.L."/>
            <person name="Kohn L.M."/>
            <person name="Birren B."/>
            <person name="Ma L.-J."/>
            <person name="Dean R.A."/>
        </authorList>
    </citation>
    <scope>NUCLEOTIDE SEQUENCE</scope>
    <source>
        <strain evidence="2">R3-111a-1</strain>
    </source>
</reference>